<evidence type="ECO:0000313" key="2">
    <source>
        <dbReference type="Proteomes" id="UP000007174"/>
    </source>
</evidence>
<proteinExistence type="predicted"/>
<dbReference type="HOGENOM" id="CLU_3368454_0_0_1"/>
<name>H1VJ17_COLHI</name>
<reference evidence="2" key="1">
    <citation type="journal article" date="2012" name="Nat. Genet.">
        <title>Lifestyle transitions in plant pathogenic Colletotrichum fungi deciphered by genome and transcriptome analyses.</title>
        <authorList>
            <person name="O'Connell R.J."/>
            <person name="Thon M.R."/>
            <person name="Hacquard S."/>
            <person name="Amyotte S.G."/>
            <person name="Kleemann J."/>
            <person name="Torres M.F."/>
            <person name="Damm U."/>
            <person name="Buiate E.A."/>
            <person name="Epstein L."/>
            <person name="Alkan N."/>
            <person name="Altmueller J."/>
            <person name="Alvarado-Balderrama L."/>
            <person name="Bauser C.A."/>
            <person name="Becker C."/>
            <person name="Birren B.W."/>
            <person name="Chen Z."/>
            <person name="Choi J."/>
            <person name="Crouch J.A."/>
            <person name="Duvick J.P."/>
            <person name="Farman M.A."/>
            <person name="Gan P."/>
            <person name="Heiman D."/>
            <person name="Henrissat B."/>
            <person name="Howard R.J."/>
            <person name="Kabbage M."/>
            <person name="Koch C."/>
            <person name="Kracher B."/>
            <person name="Kubo Y."/>
            <person name="Law A.D."/>
            <person name="Lebrun M.-H."/>
            <person name="Lee Y.-H."/>
            <person name="Miyara I."/>
            <person name="Moore N."/>
            <person name="Neumann U."/>
            <person name="Nordstroem K."/>
            <person name="Panaccione D.G."/>
            <person name="Panstruga R."/>
            <person name="Place M."/>
            <person name="Proctor R.H."/>
            <person name="Prusky D."/>
            <person name="Rech G."/>
            <person name="Reinhardt R."/>
            <person name="Rollins J.A."/>
            <person name="Rounsley S."/>
            <person name="Schardl C.L."/>
            <person name="Schwartz D.C."/>
            <person name="Shenoy N."/>
            <person name="Shirasu K."/>
            <person name="Sikhakolli U.R."/>
            <person name="Stueber K."/>
            <person name="Sukno S.A."/>
            <person name="Sweigard J.A."/>
            <person name="Takano Y."/>
            <person name="Takahara H."/>
            <person name="Trail F."/>
            <person name="van der Does H.C."/>
            <person name="Voll L.M."/>
            <person name="Will I."/>
            <person name="Young S."/>
            <person name="Zeng Q."/>
            <person name="Zhang J."/>
            <person name="Zhou S."/>
            <person name="Dickman M.B."/>
            <person name="Schulze-Lefert P."/>
            <person name="Ver Loren van Themaat E."/>
            <person name="Ma L.-J."/>
            <person name="Vaillancourt L.J."/>
        </authorList>
    </citation>
    <scope>NUCLEOTIDE SEQUENCE [LARGE SCALE GENOMIC DNA]</scope>
    <source>
        <strain evidence="2">IMI 349063</strain>
    </source>
</reference>
<gene>
    <name evidence="1" type="ORF">CH063_10847</name>
</gene>
<dbReference type="EMBL" id="CACQ02003943">
    <property type="protein sequence ID" value="CCF40220.1"/>
    <property type="molecule type" value="Genomic_DNA"/>
</dbReference>
<sequence length="35" mass="3749">MSKTADPPSYTQFACVGTGFSAIGLGATLKRWMRV</sequence>
<dbReference type="Proteomes" id="UP000007174">
    <property type="component" value="Unassembled WGS sequence"/>
</dbReference>
<accession>H1VJ17</accession>
<organism evidence="1 2">
    <name type="scientific">Colletotrichum higginsianum (strain IMI 349063)</name>
    <name type="common">Crucifer anthracnose fungus</name>
    <dbReference type="NCBI Taxonomy" id="759273"/>
    <lineage>
        <taxon>Eukaryota</taxon>
        <taxon>Fungi</taxon>
        <taxon>Dikarya</taxon>
        <taxon>Ascomycota</taxon>
        <taxon>Pezizomycotina</taxon>
        <taxon>Sordariomycetes</taxon>
        <taxon>Hypocreomycetidae</taxon>
        <taxon>Glomerellales</taxon>
        <taxon>Glomerellaceae</taxon>
        <taxon>Colletotrichum</taxon>
        <taxon>Colletotrichum destructivum species complex</taxon>
    </lineage>
</organism>
<evidence type="ECO:0000313" key="1">
    <source>
        <dbReference type="EMBL" id="CCF40220.1"/>
    </source>
</evidence>
<protein>
    <submittedName>
        <fullName evidence="1">Uncharacterized protein</fullName>
    </submittedName>
</protein>
<dbReference type="AlphaFoldDB" id="H1VJ17"/>